<evidence type="ECO:0000313" key="17">
    <source>
        <dbReference type="EMBL" id="EXJ71030.1"/>
    </source>
</evidence>
<proteinExistence type="inferred from homology"/>
<keyword evidence="7" id="KW-0479">Metal-binding</keyword>
<dbReference type="InterPro" id="IPR002016">
    <property type="entry name" value="Haem_peroxidase"/>
</dbReference>
<dbReference type="STRING" id="1182543.W9X140"/>
<dbReference type="PRINTS" id="PR00459">
    <property type="entry name" value="ASPEROXIDASE"/>
</dbReference>
<comment type="catalytic activity">
    <reaction evidence="13">
        <text>2 Fe(II)-[cytochrome c] + H2O2 + 2 H(+) = 2 Fe(III)-[cytochrome c] + 2 H2O</text>
        <dbReference type="Rhea" id="RHEA:16581"/>
        <dbReference type="Rhea" id="RHEA-COMP:10350"/>
        <dbReference type="Rhea" id="RHEA-COMP:14399"/>
        <dbReference type="ChEBI" id="CHEBI:15377"/>
        <dbReference type="ChEBI" id="CHEBI:15378"/>
        <dbReference type="ChEBI" id="CHEBI:16240"/>
        <dbReference type="ChEBI" id="CHEBI:29033"/>
        <dbReference type="ChEBI" id="CHEBI:29034"/>
        <dbReference type="EC" id="1.11.1.5"/>
    </reaction>
</comment>
<dbReference type="GO" id="GO:0034599">
    <property type="term" value="P:cellular response to oxidative stress"/>
    <property type="evidence" value="ECO:0007669"/>
    <property type="project" value="InterPro"/>
</dbReference>
<dbReference type="GO" id="GO:0020037">
    <property type="term" value="F:heme binding"/>
    <property type="evidence" value="ECO:0007669"/>
    <property type="project" value="UniProtKB-UniRule"/>
</dbReference>
<gene>
    <name evidence="17" type="ORF">A1O5_06023</name>
</gene>
<evidence type="ECO:0000256" key="6">
    <source>
        <dbReference type="ARBA" id="ARBA00022617"/>
    </source>
</evidence>
<dbReference type="FunFam" id="1.10.520.10:FF:000005">
    <property type="entry name" value="Cytochrome c peroxidase"/>
    <property type="match status" value="1"/>
</dbReference>
<dbReference type="AlphaFoldDB" id="W9X140"/>
<protein>
    <recommendedName>
        <fullName evidence="14">Peroxidase</fullName>
        <ecNumber evidence="14">1.11.1.-</ecNumber>
    </recommendedName>
</protein>
<dbReference type="InterPro" id="IPR019793">
    <property type="entry name" value="Peroxidases_heam-ligand_BS"/>
</dbReference>
<dbReference type="PROSITE" id="PS00435">
    <property type="entry name" value="PEROXIDASE_1"/>
    <property type="match status" value="1"/>
</dbReference>
<dbReference type="PRINTS" id="PR00458">
    <property type="entry name" value="PEROXIDASE"/>
</dbReference>
<dbReference type="GO" id="GO:0042744">
    <property type="term" value="P:hydrogen peroxide catabolic process"/>
    <property type="evidence" value="ECO:0007669"/>
    <property type="project" value="TreeGrafter"/>
</dbReference>
<keyword evidence="15" id="KW-0472">Membrane</keyword>
<dbReference type="GeneID" id="19190736"/>
<dbReference type="EMBL" id="AMGX01000008">
    <property type="protein sequence ID" value="EXJ71030.1"/>
    <property type="molecule type" value="Genomic_DNA"/>
</dbReference>
<dbReference type="Pfam" id="PF00141">
    <property type="entry name" value="peroxidase"/>
    <property type="match status" value="1"/>
</dbReference>
<comment type="function">
    <text evidence="1">Destroys radicals which are normally produced within the cells and which are toxic to biological systems.</text>
</comment>
<evidence type="ECO:0000256" key="10">
    <source>
        <dbReference type="ARBA" id="ARBA00023004"/>
    </source>
</evidence>
<keyword evidence="11" id="KW-0496">Mitochondrion</keyword>
<evidence type="ECO:0000256" key="15">
    <source>
        <dbReference type="SAM" id="Phobius"/>
    </source>
</evidence>
<dbReference type="RefSeq" id="XP_007744809.1">
    <property type="nucleotide sequence ID" value="XM_007746619.1"/>
</dbReference>
<evidence type="ECO:0000256" key="5">
    <source>
        <dbReference type="ARBA" id="ARBA00022559"/>
    </source>
</evidence>
<organism evidence="17 18">
    <name type="scientific">Cladophialophora psammophila CBS 110553</name>
    <dbReference type="NCBI Taxonomy" id="1182543"/>
    <lineage>
        <taxon>Eukaryota</taxon>
        <taxon>Fungi</taxon>
        <taxon>Dikarya</taxon>
        <taxon>Ascomycota</taxon>
        <taxon>Pezizomycotina</taxon>
        <taxon>Eurotiomycetes</taxon>
        <taxon>Chaetothyriomycetidae</taxon>
        <taxon>Chaetothyriales</taxon>
        <taxon>Herpotrichiellaceae</taxon>
        <taxon>Cladophialophora</taxon>
    </lineage>
</organism>
<evidence type="ECO:0000256" key="14">
    <source>
        <dbReference type="RuleBase" id="RU363051"/>
    </source>
</evidence>
<keyword evidence="9 14" id="KW-0560">Oxidoreductase</keyword>
<dbReference type="CDD" id="cd00691">
    <property type="entry name" value="ascorbate_peroxidase"/>
    <property type="match status" value="1"/>
</dbReference>
<name>W9X140_9EURO</name>
<dbReference type="GO" id="GO:0005758">
    <property type="term" value="C:mitochondrial intermembrane space"/>
    <property type="evidence" value="ECO:0007669"/>
    <property type="project" value="UniProtKB-SubCell"/>
</dbReference>
<dbReference type="Proteomes" id="UP000019471">
    <property type="component" value="Unassembled WGS sequence"/>
</dbReference>
<evidence type="ECO:0000256" key="2">
    <source>
        <dbReference type="ARBA" id="ARBA00004305"/>
    </source>
</evidence>
<dbReference type="PROSITE" id="PS50873">
    <property type="entry name" value="PEROXIDASE_4"/>
    <property type="match status" value="1"/>
</dbReference>
<evidence type="ECO:0000256" key="9">
    <source>
        <dbReference type="ARBA" id="ARBA00023002"/>
    </source>
</evidence>
<dbReference type="FunFam" id="1.10.420.10:FF:000009">
    <property type="entry name" value="Ascorbate peroxidase"/>
    <property type="match status" value="1"/>
</dbReference>
<evidence type="ECO:0000256" key="3">
    <source>
        <dbReference type="ARBA" id="ARBA00004569"/>
    </source>
</evidence>
<dbReference type="Gene3D" id="1.10.420.10">
    <property type="entry name" value="Peroxidase, domain 2"/>
    <property type="match status" value="1"/>
</dbReference>
<dbReference type="InterPro" id="IPR002207">
    <property type="entry name" value="Peroxidase_I"/>
</dbReference>
<evidence type="ECO:0000313" key="18">
    <source>
        <dbReference type="Proteomes" id="UP000019471"/>
    </source>
</evidence>
<evidence type="ECO:0000256" key="7">
    <source>
        <dbReference type="ARBA" id="ARBA00022723"/>
    </source>
</evidence>
<comment type="subcellular location">
    <subcellularLocation>
        <location evidence="3">Mitochondrion intermembrane space</location>
    </subcellularLocation>
    <subcellularLocation>
        <location evidence="2">Mitochondrion matrix</location>
    </subcellularLocation>
</comment>
<keyword evidence="8" id="KW-0809">Transit peptide</keyword>
<dbReference type="PANTHER" id="PTHR31356">
    <property type="entry name" value="THYLAKOID LUMENAL 29 KDA PROTEIN, CHLOROPLASTIC-RELATED"/>
    <property type="match status" value="1"/>
</dbReference>
<feature type="transmembrane region" description="Helical" evidence="15">
    <location>
        <begin position="60"/>
        <end position="79"/>
    </location>
</feature>
<keyword evidence="5 14" id="KW-0575">Peroxidase</keyword>
<keyword evidence="15" id="KW-0812">Transmembrane</keyword>
<accession>W9X140</accession>
<dbReference type="InterPro" id="IPR044831">
    <property type="entry name" value="Ccp1-like"/>
</dbReference>
<evidence type="ECO:0000256" key="8">
    <source>
        <dbReference type="ARBA" id="ARBA00022946"/>
    </source>
</evidence>
<keyword evidence="18" id="KW-1185">Reference proteome</keyword>
<dbReference type="InterPro" id="IPR010255">
    <property type="entry name" value="Haem_peroxidase_sf"/>
</dbReference>
<sequence length="380" mass="42657">MASATSVRTFIKVVPKNAASPTWSLRIATRPASKSLARPVFQRCSRRHFSSQPPRQSNNIGTMGLIAAIALLAGGGYYFNTQVAERQTKPKAGAQTASVFKPSAEDYQKVYNAIAKAIWDNDEYDDGSYGPVLLRLSWHTSGSYDAATGTGGSNGATMRFAPESQYVPNKGLENARNFLEPIKAQFPWITYSDLWTLAGVCAVQEMQGPIVPWRPGRQDRDVSYCSPEGRLPDGEKDQHHVRAVFNRMGFTDQETVALIGAHAVGRCHPDRSGFDGPWTFSPTVFTNEYFRLLVEEKWGWRNWKGPKQYQDQTSKSLMMLPTDMSLKQDPKFRKYVEIYAKDGDKFFNDFSAAYCKLLELGVPFDSRPEDRITFKPTIES</sequence>
<keyword evidence="15" id="KW-1133">Transmembrane helix</keyword>
<dbReference type="GO" id="GO:0046872">
    <property type="term" value="F:metal ion binding"/>
    <property type="evidence" value="ECO:0007669"/>
    <property type="project" value="UniProtKB-UniRule"/>
</dbReference>
<evidence type="ECO:0000256" key="1">
    <source>
        <dbReference type="ARBA" id="ARBA00003917"/>
    </source>
</evidence>
<dbReference type="GO" id="GO:0005759">
    <property type="term" value="C:mitochondrial matrix"/>
    <property type="evidence" value="ECO:0007669"/>
    <property type="project" value="UniProtKB-SubCell"/>
</dbReference>
<dbReference type="GO" id="GO:0000302">
    <property type="term" value="P:response to reactive oxygen species"/>
    <property type="evidence" value="ECO:0007669"/>
    <property type="project" value="TreeGrafter"/>
</dbReference>
<evidence type="ECO:0000256" key="11">
    <source>
        <dbReference type="ARBA" id="ARBA00023128"/>
    </source>
</evidence>
<evidence type="ECO:0000259" key="16">
    <source>
        <dbReference type="PROSITE" id="PS50873"/>
    </source>
</evidence>
<dbReference type="GO" id="GO:0004130">
    <property type="term" value="F:cytochrome-c peroxidase activity"/>
    <property type="evidence" value="ECO:0007669"/>
    <property type="project" value="UniProtKB-EC"/>
</dbReference>
<dbReference type="SUPFAM" id="SSF48113">
    <property type="entry name" value="Heme-dependent peroxidases"/>
    <property type="match status" value="1"/>
</dbReference>
<evidence type="ECO:0000256" key="13">
    <source>
        <dbReference type="ARBA" id="ARBA00049265"/>
    </source>
</evidence>
<dbReference type="InterPro" id="IPR019794">
    <property type="entry name" value="Peroxidases_AS"/>
</dbReference>
<dbReference type="OrthoDB" id="2859658at2759"/>
<evidence type="ECO:0000256" key="4">
    <source>
        <dbReference type="ARBA" id="ARBA00005997"/>
    </source>
</evidence>
<keyword evidence="10" id="KW-0408">Iron</keyword>
<feature type="domain" description="Plant heme peroxidase family profile" evidence="16">
    <location>
        <begin position="172"/>
        <end position="371"/>
    </location>
</feature>
<comment type="caution">
    <text evidence="17">The sequence shown here is derived from an EMBL/GenBank/DDBJ whole genome shotgun (WGS) entry which is preliminary data.</text>
</comment>
<dbReference type="EC" id="1.11.1.-" evidence="14"/>
<evidence type="ECO:0000256" key="12">
    <source>
        <dbReference type="ARBA" id="ARBA00038574"/>
    </source>
</evidence>
<dbReference type="eggNOG" id="ENOG502QR1E">
    <property type="taxonomic scope" value="Eukaryota"/>
</dbReference>
<comment type="similarity">
    <text evidence="4">Belongs to the peroxidase family. Cytochrome c peroxidase subfamily.</text>
</comment>
<dbReference type="PROSITE" id="PS00436">
    <property type="entry name" value="PEROXIDASE_2"/>
    <property type="match status" value="1"/>
</dbReference>
<keyword evidence="6" id="KW-0349">Heme</keyword>
<dbReference type="HOGENOM" id="CLU_036959_1_1_1"/>
<reference evidence="17 18" key="1">
    <citation type="submission" date="2013-03" db="EMBL/GenBank/DDBJ databases">
        <title>The Genome Sequence of Cladophialophora psammophila CBS 110553.</title>
        <authorList>
            <consortium name="The Broad Institute Genomics Platform"/>
            <person name="Cuomo C."/>
            <person name="de Hoog S."/>
            <person name="Gorbushina A."/>
            <person name="Walker B."/>
            <person name="Young S.K."/>
            <person name="Zeng Q."/>
            <person name="Gargeya S."/>
            <person name="Fitzgerald M."/>
            <person name="Haas B."/>
            <person name="Abouelleil A."/>
            <person name="Allen A.W."/>
            <person name="Alvarado L."/>
            <person name="Arachchi H.M."/>
            <person name="Berlin A.M."/>
            <person name="Chapman S.B."/>
            <person name="Gainer-Dewar J."/>
            <person name="Goldberg J."/>
            <person name="Griggs A."/>
            <person name="Gujja S."/>
            <person name="Hansen M."/>
            <person name="Howarth C."/>
            <person name="Imamovic A."/>
            <person name="Ireland A."/>
            <person name="Larimer J."/>
            <person name="McCowan C."/>
            <person name="Murphy C."/>
            <person name="Pearson M."/>
            <person name="Poon T.W."/>
            <person name="Priest M."/>
            <person name="Roberts A."/>
            <person name="Saif S."/>
            <person name="Shea T."/>
            <person name="Sisk P."/>
            <person name="Sykes S."/>
            <person name="Wortman J."/>
            <person name="Nusbaum C."/>
            <person name="Birren B."/>
        </authorList>
    </citation>
    <scope>NUCLEOTIDE SEQUENCE [LARGE SCALE GENOMIC DNA]</scope>
    <source>
        <strain evidence="17 18">CBS 110553</strain>
    </source>
</reference>
<comment type="subunit">
    <text evidence="12">Forms a one-to-one complex with cytochrome c.</text>
</comment>
<dbReference type="Gene3D" id="1.10.520.10">
    <property type="match status" value="1"/>
</dbReference>
<dbReference type="PANTHER" id="PTHR31356:SF58">
    <property type="entry name" value="CYTOCHROME C PEROXIDASE, MITOCHONDRIAL"/>
    <property type="match status" value="1"/>
</dbReference>